<organism evidence="2 3">
    <name type="scientific">Glossina pallidipes</name>
    <name type="common">Tsetse fly</name>
    <dbReference type="NCBI Taxonomy" id="7398"/>
    <lineage>
        <taxon>Eukaryota</taxon>
        <taxon>Metazoa</taxon>
        <taxon>Ecdysozoa</taxon>
        <taxon>Arthropoda</taxon>
        <taxon>Hexapoda</taxon>
        <taxon>Insecta</taxon>
        <taxon>Pterygota</taxon>
        <taxon>Neoptera</taxon>
        <taxon>Endopterygota</taxon>
        <taxon>Diptera</taxon>
        <taxon>Brachycera</taxon>
        <taxon>Muscomorpha</taxon>
        <taxon>Hippoboscoidea</taxon>
        <taxon>Glossinidae</taxon>
        <taxon>Glossina</taxon>
    </lineage>
</organism>
<sequence>MSESRRYRIADTTLRQLEPDATPNGAELVLKQQPSLSQQQVPTETSTQISPTSQRMPTYSNVNNGTPLQQYNNHNNNITTATVNWTTTTVTASPTNRLPMQQRQYAQRNANKTLNGCSTVRTGHLRSGTPPATAVVENETAGNIKVTGNEKKISYKPGVKRTPSHLPIPNGMKGNINNVSNQLQQQSVLHNRSLLQANVTKHTLSSLVAPPALTHKITNLVEKATNKVSEQQQQTQPQQQTAPQRKGPSLSNKHTHKAMKYHAICVSAAGRVGSRTVQPPTYP</sequence>
<feature type="compositionally biased region" description="Polar residues" evidence="1">
    <location>
        <begin position="32"/>
        <end position="69"/>
    </location>
</feature>
<proteinExistence type="predicted"/>
<feature type="region of interest" description="Disordered" evidence="1">
    <location>
        <begin position="1"/>
        <end position="69"/>
    </location>
</feature>
<dbReference type="STRING" id="7398.A0A1A9ZTG1"/>
<dbReference type="Proteomes" id="UP000092445">
    <property type="component" value="Unassembled WGS sequence"/>
</dbReference>
<reference evidence="2" key="2">
    <citation type="submission" date="2020-05" db="UniProtKB">
        <authorList>
            <consortium name="EnsemblMetazoa"/>
        </authorList>
    </citation>
    <scope>IDENTIFICATION</scope>
    <source>
        <strain evidence="2">IAEA</strain>
    </source>
</reference>
<evidence type="ECO:0000313" key="2">
    <source>
        <dbReference type="EnsemblMetazoa" id="GPAI024368-PA"/>
    </source>
</evidence>
<name>A0A1A9ZTG1_GLOPL</name>
<protein>
    <submittedName>
        <fullName evidence="2">Uncharacterized protein</fullName>
    </submittedName>
</protein>
<evidence type="ECO:0000313" key="3">
    <source>
        <dbReference type="Proteomes" id="UP000092445"/>
    </source>
</evidence>
<reference evidence="3" key="1">
    <citation type="submission" date="2014-03" db="EMBL/GenBank/DDBJ databases">
        <authorList>
            <person name="Aksoy S."/>
            <person name="Warren W."/>
            <person name="Wilson R.K."/>
        </authorList>
    </citation>
    <scope>NUCLEOTIDE SEQUENCE [LARGE SCALE GENOMIC DNA]</scope>
    <source>
        <strain evidence="3">IAEA</strain>
    </source>
</reference>
<dbReference type="EnsemblMetazoa" id="GPAI024368-RA">
    <property type="protein sequence ID" value="GPAI024368-PA"/>
    <property type="gene ID" value="GPAI024368"/>
</dbReference>
<dbReference type="AlphaFoldDB" id="A0A1A9ZTG1"/>
<feature type="region of interest" description="Disordered" evidence="1">
    <location>
        <begin position="226"/>
        <end position="256"/>
    </location>
</feature>
<feature type="compositionally biased region" description="Low complexity" evidence="1">
    <location>
        <begin position="231"/>
        <end position="244"/>
    </location>
</feature>
<evidence type="ECO:0000256" key="1">
    <source>
        <dbReference type="SAM" id="MobiDB-lite"/>
    </source>
</evidence>
<accession>A0A1A9ZTG1</accession>
<keyword evidence="3" id="KW-1185">Reference proteome</keyword>
<dbReference type="VEuPathDB" id="VectorBase:GPAI024368"/>